<dbReference type="EMBL" id="BAABIA010000003">
    <property type="protein sequence ID" value="GAA5137491.1"/>
    <property type="molecule type" value="Genomic_DNA"/>
</dbReference>
<proteinExistence type="predicted"/>
<keyword evidence="2" id="KW-1185">Reference proteome</keyword>
<evidence type="ECO:0000313" key="1">
    <source>
        <dbReference type="EMBL" id="GAA5137491.1"/>
    </source>
</evidence>
<dbReference type="RefSeq" id="WP_345735691.1">
    <property type="nucleotide sequence ID" value="NZ_BAABIA010000003.1"/>
</dbReference>
<dbReference type="Proteomes" id="UP001499852">
    <property type="component" value="Unassembled WGS sequence"/>
</dbReference>
<accession>A0ABP9NZ21</accession>
<reference evidence="2" key="1">
    <citation type="journal article" date="2019" name="Int. J. Syst. Evol. Microbiol.">
        <title>The Global Catalogue of Microorganisms (GCM) 10K type strain sequencing project: providing services to taxonomists for standard genome sequencing and annotation.</title>
        <authorList>
            <consortium name="The Broad Institute Genomics Platform"/>
            <consortium name="The Broad Institute Genome Sequencing Center for Infectious Disease"/>
            <person name="Wu L."/>
            <person name="Ma J."/>
        </authorList>
    </citation>
    <scope>NUCLEOTIDE SEQUENCE [LARGE SCALE GENOMIC DNA]</scope>
    <source>
        <strain evidence="2">JCM 18053</strain>
    </source>
</reference>
<organism evidence="1 2">
    <name type="scientific">Prosthecobacter algae</name>
    <dbReference type="NCBI Taxonomy" id="1144682"/>
    <lineage>
        <taxon>Bacteria</taxon>
        <taxon>Pseudomonadati</taxon>
        <taxon>Verrucomicrobiota</taxon>
        <taxon>Verrucomicrobiia</taxon>
        <taxon>Verrucomicrobiales</taxon>
        <taxon>Verrucomicrobiaceae</taxon>
        <taxon>Prosthecobacter</taxon>
    </lineage>
</organism>
<evidence type="ECO:0000313" key="2">
    <source>
        <dbReference type="Proteomes" id="UP001499852"/>
    </source>
</evidence>
<gene>
    <name evidence="1" type="ORF">GCM10023213_14300</name>
</gene>
<comment type="caution">
    <text evidence="1">The sequence shown here is derived from an EMBL/GenBank/DDBJ whole genome shotgun (WGS) entry which is preliminary data.</text>
</comment>
<protein>
    <submittedName>
        <fullName evidence="1">Uncharacterized protein</fullName>
    </submittedName>
</protein>
<name>A0ABP9NZ21_9BACT</name>
<sequence>MNPTEITKRWEAVAPCFGFKLDSWLKLMRIAAAGTGGITLREYLDATHHKEGLGLNLKTLQKWEGAGLIRREERSNGTKRVFIRYFITAKGAELLRVEIPETPAAVEIQAAPKPRQIPQAKPAATPAPIPRLILPENRKLKKLHLKALHLPTL</sequence>